<evidence type="ECO:0000256" key="3">
    <source>
        <dbReference type="ARBA" id="ARBA00010941"/>
    </source>
</evidence>
<proteinExistence type="inferred from homology"/>
<dbReference type="FunFam" id="3.30.540.10:FF:000002">
    <property type="entry name" value="Fructose-1,6-bisphosphatase class 1"/>
    <property type="match status" value="1"/>
</dbReference>
<evidence type="ECO:0000256" key="4">
    <source>
        <dbReference type="ARBA" id="ARBA00013093"/>
    </source>
</evidence>
<dbReference type="InterPro" id="IPR000146">
    <property type="entry name" value="FBPase_class-1"/>
</dbReference>
<evidence type="ECO:0000256" key="2">
    <source>
        <dbReference type="ARBA" id="ARBA00005215"/>
    </source>
</evidence>
<comment type="cofactor">
    <cofactor evidence="12">
        <name>Mg(2+)</name>
        <dbReference type="ChEBI" id="CHEBI:18420"/>
    </cofactor>
    <text evidence="12">Binds 2 magnesium ions per subunit.</text>
</comment>
<dbReference type="GO" id="GO:0030388">
    <property type="term" value="P:fructose 1,6-bisphosphate metabolic process"/>
    <property type="evidence" value="ECO:0007669"/>
    <property type="project" value="TreeGrafter"/>
</dbReference>
<feature type="binding site" evidence="12">
    <location>
        <position position="124"/>
    </location>
    <ligand>
        <name>Mg(2+)</name>
        <dbReference type="ChEBI" id="CHEBI:18420"/>
        <label>2</label>
    </ligand>
</feature>
<evidence type="ECO:0000256" key="13">
    <source>
        <dbReference type="RuleBase" id="RU000508"/>
    </source>
</evidence>
<dbReference type="GO" id="GO:0000287">
    <property type="term" value="F:magnesium ion binding"/>
    <property type="evidence" value="ECO:0007669"/>
    <property type="project" value="UniProtKB-UniRule"/>
</dbReference>
<evidence type="ECO:0000259" key="15">
    <source>
        <dbReference type="Pfam" id="PF18913"/>
    </source>
</evidence>
<dbReference type="HAMAP" id="MF_01855">
    <property type="entry name" value="FBPase_class1"/>
    <property type="match status" value="1"/>
</dbReference>
<evidence type="ECO:0000256" key="1">
    <source>
        <dbReference type="ARBA" id="ARBA00001273"/>
    </source>
</evidence>
<dbReference type="InterPro" id="IPR020548">
    <property type="entry name" value="Fructose_bisphosphatase_AS"/>
</dbReference>
<feature type="binding site" evidence="12">
    <location>
        <position position="280"/>
    </location>
    <ligand>
        <name>Mg(2+)</name>
        <dbReference type="ChEBI" id="CHEBI:18420"/>
        <label>2</label>
    </ligand>
</feature>
<evidence type="ECO:0000256" key="6">
    <source>
        <dbReference type="ARBA" id="ARBA00022723"/>
    </source>
</evidence>
<keyword evidence="7 12" id="KW-0378">Hydrolase</keyword>
<comment type="subcellular location">
    <subcellularLocation>
        <location evidence="12">Cytoplasm</location>
    </subcellularLocation>
</comment>
<keyword evidence="9 12" id="KW-0119">Carbohydrate metabolism</keyword>
<evidence type="ECO:0000256" key="11">
    <source>
        <dbReference type="ARBA" id="ARBA00081210"/>
    </source>
</evidence>
<accession>A0A9D7XRW8</accession>
<evidence type="ECO:0000256" key="12">
    <source>
        <dbReference type="HAMAP-Rule" id="MF_01855"/>
    </source>
</evidence>
<evidence type="ECO:0000259" key="14">
    <source>
        <dbReference type="Pfam" id="PF00316"/>
    </source>
</evidence>
<dbReference type="GO" id="GO:0006000">
    <property type="term" value="P:fructose metabolic process"/>
    <property type="evidence" value="ECO:0007669"/>
    <property type="project" value="TreeGrafter"/>
</dbReference>
<comment type="similarity">
    <text evidence="3 12 13">Belongs to the FBPase class 1 family.</text>
</comment>
<comment type="pathway">
    <text evidence="2">Carbohydrate biosynthesis; Calvin cycle.</text>
</comment>
<comment type="subunit">
    <text evidence="12">Homotetramer.</text>
</comment>
<dbReference type="Pfam" id="PF00316">
    <property type="entry name" value="FBPase"/>
    <property type="match status" value="1"/>
</dbReference>
<dbReference type="SUPFAM" id="SSF56655">
    <property type="entry name" value="Carbohydrate phosphatase"/>
    <property type="match status" value="1"/>
</dbReference>
<keyword evidence="8 12" id="KW-0460">Magnesium</keyword>
<feature type="binding site" evidence="12">
    <location>
        <position position="274"/>
    </location>
    <ligand>
        <name>substrate</name>
    </ligand>
</feature>
<name>A0A9D7XRW8_9BACT</name>
<feature type="binding site" evidence="12">
    <location>
        <position position="244"/>
    </location>
    <ligand>
        <name>substrate</name>
    </ligand>
</feature>
<dbReference type="GO" id="GO:0042132">
    <property type="term" value="F:fructose 1,6-bisphosphate 1-phosphatase activity"/>
    <property type="evidence" value="ECO:0007669"/>
    <property type="project" value="UniProtKB-UniRule"/>
</dbReference>
<evidence type="ECO:0000256" key="10">
    <source>
        <dbReference type="ARBA" id="ARBA00072069"/>
    </source>
</evidence>
<reference evidence="16 17" key="1">
    <citation type="submission" date="2020-10" db="EMBL/GenBank/DDBJ databases">
        <title>Connecting structure to function with the recovery of over 1000 high-quality activated sludge metagenome-assembled genomes encoding full-length rRNA genes using long-read sequencing.</title>
        <authorList>
            <person name="Singleton C.M."/>
            <person name="Petriglieri F."/>
            <person name="Kristensen J.M."/>
            <person name="Kirkegaard R.H."/>
            <person name="Michaelsen T.Y."/>
            <person name="Andersen M.H."/>
            <person name="Karst S.M."/>
            <person name="Dueholm M.S."/>
            <person name="Nielsen P.H."/>
            <person name="Albertsen M."/>
        </authorList>
    </citation>
    <scope>NUCLEOTIDE SEQUENCE [LARGE SCALE GENOMIC DNA]</scope>
    <source>
        <strain evidence="16">Ribe_18-Q3-R11-54_MAXAC.273</strain>
    </source>
</reference>
<feature type="domain" description="Fructose-1-6-bisphosphatase class I N-terminal" evidence="14">
    <location>
        <begin position="12"/>
        <end position="203"/>
    </location>
</feature>
<feature type="binding site" evidence="12">
    <location>
        <position position="217"/>
    </location>
    <ligand>
        <name>substrate</name>
    </ligand>
</feature>
<dbReference type="PROSITE" id="PS00124">
    <property type="entry name" value="FBPASE"/>
    <property type="match status" value="1"/>
</dbReference>
<dbReference type="Gene3D" id="3.30.540.10">
    <property type="entry name" value="Fructose-1,6-Bisphosphatase, subunit A, domain 1"/>
    <property type="match status" value="1"/>
</dbReference>
<protein>
    <recommendedName>
        <fullName evidence="10 12">Fructose-1,6-bisphosphatase class 1</fullName>
        <shortName evidence="12">FBPase class 1</shortName>
        <ecNumber evidence="4 12">3.1.3.11</ecNumber>
    </recommendedName>
    <alternativeName>
        <fullName evidence="11 12">D-fructose-1,6-bisphosphate 1-phosphohydrolase class 1</fullName>
    </alternativeName>
</protein>
<feature type="binding site" evidence="12">
    <location>
        <position position="121"/>
    </location>
    <ligand>
        <name>Mg(2+)</name>
        <dbReference type="ChEBI" id="CHEBI:18420"/>
        <label>2</label>
    </ligand>
</feature>
<dbReference type="CDD" id="cd00354">
    <property type="entry name" value="FBPase"/>
    <property type="match status" value="1"/>
</dbReference>
<dbReference type="AlphaFoldDB" id="A0A9D7XRW8"/>
<feature type="binding site" evidence="12">
    <location>
        <position position="98"/>
    </location>
    <ligand>
        <name>Mg(2+)</name>
        <dbReference type="ChEBI" id="CHEBI:18420"/>
        <label>1</label>
    </ligand>
</feature>
<dbReference type="GO" id="GO:0006094">
    <property type="term" value="P:gluconeogenesis"/>
    <property type="evidence" value="ECO:0007669"/>
    <property type="project" value="UniProtKB-UniRule"/>
</dbReference>
<keyword evidence="5 12" id="KW-0963">Cytoplasm</keyword>
<dbReference type="InterPro" id="IPR044015">
    <property type="entry name" value="FBPase_C_dom"/>
</dbReference>
<comment type="catalytic activity">
    <reaction evidence="1 12">
        <text>beta-D-fructose 1,6-bisphosphate + H2O = beta-D-fructose 6-phosphate + phosphate</text>
        <dbReference type="Rhea" id="RHEA:11064"/>
        <dbReference type="ChEBI" id="CHEBI:15377"/>
        <dbReference type="ChEBI" id="CHEBI:32966"/>
        <dbReference type="ChEBI" id="CHEBI:43474"/>
        <dbReference type="ChEBI" id="CHEBI:57634"/>
        <dbReference type="EC" id="3.1.3.11"/>
    </reaction>
</comment>
<dbReference type="PANTHER" id="PTHR11556:SF35">
    <property type="entry name" value="SEDOHEPTULOSE-1,7-BISPHOSPHATASE, CHLOROPLASTIC"/>
    <property type="match status" value="1"/>
</dbReference>
<comment type="caution">
    <text evidence="16">The sequence shown here is derived from an EMBL/GenBank/DDBJ whole genome shotgun (WGS) entry which is preliminary data.</text>
</comment>
<dbReference type="NCBIfam" id="NF006778">
    <property type="entry name" value="PRK09293.1-1"/>
    <property type="match status" value="1"/>
</dbReference>
<organism evidence="16 17">
    <name type="scientific">Candidatus Opimibacter skivensis</name>
    <dbReference type="NCBI Taxonomy" id="2982028"/>
    <lineage>
        <taxon>Bacteria</taxon>
        <taxon>Pseudomonadati</taxon>
        <taxon>Bacteroidota</taxon>
        <taxon>Saprospiria</taxon>
        <taxon>Saprospirales</taxon>
        <taxon>Saprospiraceae</taxon>
        <taxon>Candidatus Opimibacter</taxon>
    </lineage>
</organism>
<dbReference type="PRINTS" id="PR00115">
    <property type="entry name" value="F16BPHPHTASE"/>
</dbReference>
<dbReference type="PIRSF" id="PIRSF500210">
    <property type="entry name" value="FBPtase"/>
    <property type="match status" value="1"/>
</dbReference>
<evidence type="ECO:0000256" key="8">
    <source>
        <dbReference type="ARBA" id="ARBA00022842"/>
    </source>
</evidence>
<comment type="caution">
    <text evidence="12">Lacks conserved residue(s) required for the propagation of feature annotation.</text>
</comment>
<dbReference type="GO" id="GO:0006002">
    <property type="term" value="P:fructose 6-phosphate metabolic process"/>
    <property type="evidence" value="ECO:0007669"/>
    <property type="project" value="TreeGrafter"/>
</dbReference>
<feature type="domain" description="Fructose-1-6-bisphosphatase class 1 C-terminal" evidence="15">
    <location>
        <begin position="207"/>
        <end position="332"/>
    </location>
</feature>
<dbReference type="GO" id="GO:0005829">
    <property type="term" value="C:cytosol"/>
    <property type="evidence" value="ECO:0007669"/>
    <property type="project" value="TreeGrafter"/>
</dbReference>
<dbReference type="EMBL" id="JADKGY010000029">
    <property type="protein sequence ID" value="MBK9984446.1"/>
    <property type="molecule type" value="Genomic_DNA"/>
</dbReference>
<dbReference type="PANTHER" id="PTHR11556">
    <property type="entry name" value="FRUCTOSE-1,6-BISPHOSPHATASE-RELATED"/>
    <property type="match status" value="1"/>
</dbReference>
<keyword evidence="6 12" id="KW-0479">Metal-binding</keyword>
<feature type="binding site" evidence="12">
    <location>
        <begin position="124"/>
        <end position="127"/>
    </location>
    <ligand>
        <name>substrate</name>
    </ligand>
</feature>
<feature type="binding site" evidence="12">
    <location>
        <position position="123"/>
    </location>
    <ligand>
        <name>Mg(2+)</name>
        <dbReference type="ChEBI" id="CHEBI:18420"/>
        <label>1</label>
    </ligand>
</feature>
<evidence type="ECO:0000256" key="5">
    <source>
        <dbReference type="ARBA" id="ARBA00022490"/>
    </source>
</evidence>
<sequence>MDNLSNRNRIVTLDEFILKRQKEYTSSTGELTNLLRDIGVAAKIINREVNKAGLVNILGVAGSENESGDMVQKLDIYANDKLIECLGNSGECAAIASEEMESIIQVPPVANKKPKYVVFFDPLDGSSNIDVNVSVGTIFSIYRRVSDLAGPATLEDFLQPGNALVAAGYVLYGTSTILVYTTGHGVNGFTLDPSIGEFCLSHENIKIPEDGAYYAVNQGYYLKFDLEMRRYIDHCSEMNFGLRYIGSMVSDIHRIMIQGGIFLYPHTRKYPKGKLRLLYECNPMAMIVEQAGGVAISCDLERILDMPVNELHQRATISIGSPKMVKEMKAFVEKYSATGK</sequence>
<dbReference type="Pfam" id="PF18913">
    <property type="entry name" value="FBPase_C"/>
    <property type="match status" value="1"/>
</dbReference>
<dbReference type="Gene3D" id="3.40.190.80">
    <property type="match status" value="1"/>
</dbReference>
<evidence type="ECO:0000256" key="9">
    <source>
        <dbReference type="ARBA" id="ARBA00023277"/>
    </source>
</evidence>
<dbReference type="GO" id="GO:0005986">
    <property type="term" value="P:sucrose biosynthetic process"/>
    <property type="evidence" value="ECO:0007669"/>
    <property type="project" value="TreeGrafter"/>
</dbReference>
<dbReference type="InterPro" id="IPR028343">
    <property type="entry name" value="FBPtase"/>
</dbReference>
<gene>
    <name evidence="12 16" type="primary">fbp</name>
    <name evidence="16" type="ORF">IPP15_19105</name>
</gene>
<dbReference type="PIRSF" id="PIRSF000904">
    <property type="entry name" value="FBPtase_SBPase"/>
    <property type="match status" value="1"/>
</dbReference>
<evidence type="ECO:0000256" key="7">
    <source>
        <dbReference type="ARBA" id="ARBA00022801"/>
    </source>
</evidence>
<evidence type="ECO:0000313" key="17">
    <source>
        <dbReference type="Proteomes" id="UP000808337"/>
    </source>
</evidence>
<dbReference type="EC" id="3.1.3.11" evidence="4 12"/>
<feature type="binding site" evidence="12">
    <location>
        <position position="121"/>
    </location>
    <ligand>
        <name>Mg(2+)</name>
        <dbReference type="ChEBI" id="CHEBI:18420"/>
        <label>1</label>
    </ligand>
</feature>
<dbReference type="Proteomes" id="UP000808337">
    <property type="component" value="Unassembled WGS sequence"/>
</dbReference>
<evidence type="ECO:0000313" key="16">
    <source>
        <dbReference type="EMBL" id="MBK9984446.1"/>
    </source>
</evidence>
<dbReference type="InterPro" id="IPR033391">
    <property type="entry name" value="FBPase_N"/>
</dbReference>